<protein>
    <submittedName>
        <fullName evidence="5">Nucleotide-binding universal stress UspA family protein</fullName>
    </submittedName>
</protein>
<organism evidence="5 6">
    <name type="scientific">Kribbella shirazensis</name>
    <dbReference type="NCBI Taxonomy" id="1105143"/>
    <lineage>
        <taxon>Bacteria</taxon>
        <taxon>Bacillati</taxon>
        <taxon>Actinomycetota</taxon>
        <taxon>Actinomycetes</taxon>
        <taxon>Propionibacteriales</taxon>
        <taxon>Kribbellaceae</taxon>
        <taxon>Kribbella</taxon>
    </lineage>
</organism>
<dbReference type="PANTHER" id="PTHR46268:SF27">
    <property type="entry name" value="UNIVERSAL STRESS PROTEIN RV2623"/>
    <property type="match status" value="1"/>
</dbReference>
<dbReference type="SUPFAM" id="SSF52402">
    <property type="entry name" value="Adenine nucleotide alpha hydrolases-like"/>
    <property type="match status" value="2"/>
</dbReference>
<dbReference type="InterPro" id="IPR014729">
    <property type="entry name" value="Rossmann-like_a/b/a_fold"/>
</dbReference>
<dbReference type="AlphaFoldDB" id="A0A7X6A2E7"/>
<evidence type="ECO:0000256" key="1">
    <source>
        <dbReference type="ARBA" id="ARBA00008791"/>
    </source>
</evidence>
<accession>A0A7X6A2E7</accession>
<dbReference type="GO" id="GO:0005524">
    <property type="term" value="F:ATP binding"/>
    <property type="evidence" value="ECO:0007669"/>
    <property type="project" value="UniProtKB-KW"/>
</dbReference>
<dbReference type="PANTHER" id="PTHR46268">
    <property type="entry name" value="STRESS RESPONSE PROTEIN NHAX"/>
    <property type="match status" value="1"/>
</dbReference>
<dbReference type="EMBL" id="JAASRO010000001">
    <property type="protein sequence ID" value="NIK59196.1"/>
    <property type="molecule type" value="Genomic_DNA"/>
</dbReference>
<reference evidence="5 6" key="1">
    <citation type="submission" date="2020-03" db="EMBL/GenBank/DDBJ databases">
        <title>Sequencing the genomes of 1000 actinobacteria strains.</title>
        <authorList>
            <person name="Klenk H.-P."/>
        </authorList>
    </citation>
    <scope>NUCLEOTIDE SEQUENCE [LARGE SCALE GENOMIC DNA]</scope>
    <source>
        <strain evidence="5 6">DSM 45490</strain>
    </source>
</reference>
<keyword evidence="6" id="KW-1185">Reference proteome</keyword>
<feature type="domain" description="UspA" evidence="4">
    <location>
        <begin position="7"/>
        <end position="142"/>
    </location>
</feature>
<evidence type="ECO:0000256" key="3">
    <source>
        <dbReference type="ARBA" id="ARBA00022840"/>
    </source>
</evidence>
<comment type="similarity">
    <text evidence="1">Belongs to the universal stress protein A family.</text>
</comment>
<comment type="caution">
    <text evidence="5">The sequence shown here is derived from an EMBL/GenBank/DDBJ whole genome shotgun (WGS) entry which is preliminary data.</text>
</comment>
<proteinExistence type="inferred from homology"/>
<gene>
    <name evidence="5" type="ORF">BJY22_004913</name>
</gene>
<evidence type="ECO:0000256" key="2">
    <source>
        <dbReference type="ARBA" id="ARBA00022741"/>
    </source>
</evidence>
<keyword evidence="3" id="KW-0067">ATP-binding</keyword>
<name>A0A7X6A2E7_9ACTN</name>
<keyword evidence="2" id="KW-0547">Nucleotide-binding</keyword>
<evidence type="ECO:0000313" key="6">
    <source>
        <dbReference type="Proteomes" id="UP000555407"/>
    </source>
</evidence>
<sequence>MTTHSAPIVIGYDGSPGSVSALRWAADAAGRAMAPLRIVEAFEIVILTRPSPGHVVPLEAVRTARQAALGAVAASIRNDHPDLEVETSLVGGAASQTLIDAAQDARLVVLGSRGHGGWSGLLVGSAAVQVTTHAECPVVVIPHDLRPHAQEGPAVVVGVDGSKASANAVEFAFDQADSLHAKVVALHTWTSPFLTYADGASMLQFDEEKIREESRLLVAESVAGAAADHPDVEWTTELVPGSAAQALVRRSESADLVVVGSRGRGGFTGLLLGSVSQSVLHHARCPIAIVH</sequence>
<dbReference type="Proteomes" id="UP000555407">
    <property type="component" value="Unassembled WGS sequence"/>
</dbReference>
<evidence type="ECO:0000313" key="5">
    <source>
        <dbReference type="EMBL" id="NIK59196.1"/>
    </source>
</evidence>
<dbReference type="Gene3D" id="3.40.50.620">
    <property type="entry name" value="HUPs"/>
    <property type="match status" value="2"/>
</dbReference>
<dbReference type="Pfam" id="PF00582">
    <property type="entry name" value="Usp"/>
    <property type="match status" value="2"/>
</dbReference>
<dbReference type="PRINTS" id="PR01438">
    <property type="entry name" value="UNVRSLSTRESS"/>
</dbReference>
<feature type="domain" description="UspA" evidence="4">
    <location>
        <begin position="155"/>
        <end position="291"/>
    </location>
</feature>
<dbReference type="InterPro" id="IPR006016">
    <property type="entry name" value="UspA"/>
</dbReference>
<dbReference type="InterPro" id="IPR006015">
    <property type="entry name" value="Universal_stress_UspA"/>
</dbReference>
<dbReference type="RefSeq" id="WP_167210573.1">
    <property type="nucleotide sequence ID" value="NZ_JAASRO010000001.1"/>
</dbReference>
<evidence type="ECO:0000259" key="4">
    <source>
        <dbReference type="Pfam" id="PF00582"/>
    </source>
</evidence>